<reference evidence="1 2" key="1">
    <citation type="journal article" date="2012" name="Mol. Biol. Evol.">
        <title>Genome reduction and co-evolution between the primary and secondary bacterial symbionts of psyllids.</title>
        <authorList>
            <person name="Sloan D.B."/>
            <person name="Moran N.A."/>
        </authorList>
    </citation>
    <scope>NUCLEOTIDE SEQUENCE [LARGE SCALE GENOMIC DNA]</scope>
    <source>
        <strain evidence="1">Ceuc_S</strain>
    </source>
</reference>
<name>J3Z4S2_9ENTR</name>
<evidence type="ECO:0000313" key="1">
    <source>
        <dbReference type="EMBL" id="AFP85299.1"/>
    </source>
</evidence>
<dbReference type="Proteomes" id="UP000003936">
    <property type="component" value="Chromosome"/>
</dbReference>
<evidence type="ECO:0000313" key="2">
    <source>
        <dbReference type="Proteomes" id="UP000003936"/>
    </source>
</evidence>
<sequence length="30" mass="3563">MSYAKVMLTDFQNRQLMRGKPLVVEYAIIF</sequence>
<keyword evidence="2" id="KW-1185">Reference proteome</keyword>
<dbReference type="KEGG" id="sect:A359_09370"/>
<dbReference type="EMBL" id="CP003546">
    <property type="protein sequence ID" value="AFP85299.1"/>
    <property type="molecule type" value="Genomic_DNA"/>
</dbReference>
<dbReference type="HOGENOM" id="CLU_3405339_0_0_6"/>
<protein>
    <submittedName>
        <fullName evidence="1">Uncharacterized protein</fullName>
    </submittedName>
</protein>
<organism evidence="1 2">
    <name type="scientific">secondary endosymbiont of Ctenarytaina eucalypti</name>
    <dbReference type="NCBI Taxonomy" id="1199245"/>
    <lineage>
        <taxon>Bacteria</taxon>
        <taxon>Pseudomonadati</taxon>
        <taxon>Pseudomonadota</taxon>
        <taxon>Gammaproteobacteria</taxon>
        <taxon>Enterobacterales</taxon>
        <taxon>Enterobacteriaceae</taxon>
        <taxon>aphid secondary symbionts</taxon>
    </lineage>
</organism>
<dbReference type="AlphaFoldDB" id="J3Z4S2"/>
<gene>
    <name evidence="1" type="ORF">A359_09370</name>
</gene>
<accession>J3Z4S2</accession>
<proteinExistence type="predicted"/>